<name>A0A2A2M205_9BILA</name>
<accession>A0A2A2M205</accession>
<dbReference type="Proteomes" id="UP000218231">
    <property type="component" value="Unassembled WGS sequence"/>
</dbReference>
<comment type="caution">
    <text evidence="1">The sequence shown here is derived from an EMBL/GenBank/DDBJ whole genome shotgun (WGS) entry which is preliminary data.</text>
</comment>
<dbReference type="AlphaFoldDB" id="A0A2A2M205"/>
<keyword evidence="2" id="KW-1185">Reference proteome</keyword>
<dbReference type="EMBL" id="LIAE01006194">
    <property type="protein sequence ID" value="PAV92449.1"/>
    <property type="molecule type" value="Genomic_DNA"/>
</dbReference>
<protein>
    <submittedName>
        <fullName evidence="1">Uncharacterized protein</fullName>
    </submittedName>
</protein>
<gene>
    <name evidence="1" type="ORF">WR25_07207</name>
</gene>
<proteinExistence type="predicted"/>
<reference evidence="1 2" key="1">
    <citation type="journal article" date="2017" name="Curr. Biol.">
        <title>Genome architecture and evolution of a unichromosomal asexual nematode.</title>
        <authorList>
            <person name="Fradin H."/>
            <person name="Zegar C."/>
            <person name="Gutwein M."/>
            <person name="Lucas J."/>
            <person name="Kovtun M."/>
            <person name="Corcoran D."/>
            <person name="Baugh L.R."/>
            <person name="Kiontke K."/>
            <person name="Gunsalus K."/>
            <person name="Fitch D.H."/>
            <person name="Piano F."/>
        </authorList>
    </citation>
    <scope>NUCLEOTIDE SEQUENCE [LARGE SCALE GENOMIC DNA]</scope>
    <source>
        <strain evidence="1">PF1309</strain>
    </source>
</reference>
<organism evidence="1 2">
    <name type="scientific">Diploscapter pachys</name>
    <dbReference type="NCBI Taxonomy" id="2018661"/>
    <lineage>
        <taxon>Eukaryota</taxon>
        <taxon>Metazoa</taxon>
        <taxon>Ecdysozoa</taxon>
        <taxon>Nematoda</taxon>
        <taxon>Chromadorea</taxon>
        <taxon>Rhabditida</taxon>
        <taxon>Rhabditina</taxon>
        <taxon>Rhabditomorpha</taxon>
        <taxon>Rhabditoidea</taxon>
        <taxon>Rhabditidae</taxon>
        <taxon>Diploscapter</taxon>
    </lineage>
</organism>
<sequence length="141" mass="15110">MLWTFIGRAGTRVNAARGLASALWSYQCCMRPCFAVVHGGAAAFTGGIGSDVSFEPILVIQAGRGIVVLRNQVLEAGGEGGLVGRAIVILQRAAHPFLGRRLVVIVARVIALPIRRRLIQPRGGVATVQPSAHQRRVPRFH</sequence>
<evidence type="ECO:0000313" key="2">
    <source>
        <dbReference type="Proteomes" id="UP000218231"/>
    </source>
</evidence>
<evidence type="ECO:0000313" key="1">
    <source>
        <dbReference type="EMBL" id="PAV92449.1"/>
    </source>
</evidence>